<dbReference type="RefSeq" id="WP_190435732.1">
    <property type="nucleotide sequence ID" value="NZ_JAMPKM010000005.1"/>
</dbReference>
<evidence type="ECO:0000313" key="3">
    <source>
        <dbReference type="Proteomes" id="UP001464891"/>
    </source>
</evidence>
<name>A0ABV0J726_9CYAN</name>
<evidence type="ECO:0000313" key="2">
    <source>
        <dbReference type="EMBL" id="MEP0817560.1"/>
    </source>
</evidence>
<keyword evidence="3" id="KW-1185">Reference proteome</keyword>
<organism evidence="2 3">
    <name type="scientific">Trichocoleus desertorum GB2-A4</name>
    <dbReference type="NCBI Taxonomy" id="2933944"/>
    <lineage>
        <taxon>Bacteria</taxon>
        <taxon>Bacillati</taxon>
        <taxon>Cyanobacteriota</taxon>
        <taxon>Cyanophyceae</taxon>
        <taxon>Leptolyngbyales</taxon>
        <taxon>Trichocoleusaceae</taxon>
        <taxon>Trichocoleus</taxon>
    </lineage>
</organism>
<accession>A0ABV0J726</accession>
<reference evidence="2 3" key="1">
    <citation type="submission" date="2022-04" db="EMBL/GenBank/DDBJ databases">
        <title>Positive selection, recombination, and allopatry shape intraspecific diversity of widespread and dominant cyanobacteria.</title>
        <authorList>
            <person name="Wei J."/>
            <person name="Shu W."/>
            <person name="Hu C."/>
        </authorList>
    </citation>
    <scope>NUCLEOTIDE SEQUENCE [LARGE SCALE GENOMIC DNA]</scope>
    <source>
        <strain evidence="2 3">GB2-A4</strain>
    </source>
</reference>
<proteinExistence type="predicted"/>
<dbReference type="Proteomes" id="UP001464891">
    <property type="component" value="Unassembled WGS sequence"/>
</dbReference>
<gene>
    <name evidence="2" type="ORF">NC998_10675</name>
</gene>
<feature type="transmembrane region" description="Helical" evidence="1">
    <location>
        <begin position="21"/>
        <end position="39"/>
    </location>
</feature>
<keyword evidence="1" id="KW-0812">Transmembrane</keyword>
<feature type="transmembrane region" description="Helical" evidence="1">
    <location>
        <begin position="51"/>
        <end position="70"/>
    </location>
</feature>
<sequence length="105" mass="11760">MRRWQSWWDTLVVASSSNPPQFVELLMLLLAIALLLVWGASDVVWGLTKGWPYLVLSLSFAIGAAVSTLVREALIPSSQPRITQVTAVLLLIISCYSFSDLMRYF</sequence>
<evidence type="ECO:0000256" key="1">
    <source>
        <dbReference type="SAM" id="Phobius"/>
    </source>
</evidence>
<comment type="caution">
    <text evidence="2">The sequence shown here is derived from an EMBL/GenBank/DDBJ whole genome shotgun (WGS) entry which is preliminary data.</text>
</comment>
<keyword evidence="1" id="KW-0472">Membrane</keyword>
<feature type="transmembrane region" description="Helical" evidence="1">
    <location>
        <begin position="82"/>
        <end position="99"/>
    </location>
</feature>
<protein>
    <submittedName>
        <fullName evidence="2">Uncharacterized protein</fullName>
    </submittedName>
</protein>
<keyword evidence="1" id="KW-1133">Transmembrane helix</keyword>
<dbReference type="EMBL" id="JAMPKM010000005">
    <property type="protein sequence ID" value="MEP0817560.1"/>
    <property type="molecule type" value="Genomic_DNA"/>
</dbReference>